<dbReference type="GO" id="GO:0016616">
    <property type="term" value="F:oxidoreductase activity, acting on the CH-OH group of donors, NAD or NADP as acceptor"/>
    <property type="evidence" value="ECO:0007669"/>
    <property type="project" value="UniProtKB-ARBA"/>
</dbReference>
<dbReference type="EMBL" id="AWTT01000046">
    <property type="protein sequence ID" value="KIS02807.1"/>
    <property type="molecule type" value="Genomic_DNA"/>
</dbReference>
<dbReference type="InterPro" id="IPR023210">
    <property type="entry name" value="NADP_OxRdtase_dom"/>
</dbReference>
<keyword evidence="9" id="KW-1185">Reference proteome</keyword>
<evidence type="ECO:0000256" key="1">
    <source>
        <dbReference type="ARBA" id="ARBA00007905"/>
    </source>
</evidence>
<dbReference type="Pfam" id="PF00248">
    <property type="entry name" value="Aldo_ket_red"/>
    <property type="match status" value="1"/>
</dbReference>
<dbReference type="AlphaFoldDB" id="A0A0D1A515"/>
<gene>
    <name evidence="8" type="ORF">WDC_1599</name>
</gene>
<name>A0A0D1A515_9LACO</name>
<organism evidence="8 9">
    <name type="scientific">Paucilactobacillus wasatchensis</name>
    <dbReference type="NCBI Taxonomy" id="1335616"/>
    <lineage>
        <taxon>Bacteria</taxon>
        <taxon>Bacillati</taxon>
        <taxon>Bacillota</taxon>
        <taxon>Bacilli</taxon>
        <taxon>Lactobacillales</taxon>
        <taxon>Lactobacillaceae</taxon>
        <taxon>Paucilactobacillus</taxon>
    </lineage>
</organism>
<dbReference type="SUPFAM" id="SSF51430">
    <property type="entry name" value="NAD(P)-linked oxidoreductase"/>
    <property type="match status" value="1"/>
</dbReference>
<evidence type="ECO:0000313" key="9">
    <source>
        <dbReference type="Proteomes" id="UP000032279"/>
    </source>
</evidence>
<dbReference type="STRING" id="1335616.WDC_1599"/>
<dbReference type="PANTHER" id="PTHR43827">
    <property type="entry name" value="2,5-DIKETO-D-GLUCONIC ACID REDUCTASE"/>
    <property type="match status" value="1"/>
</dbReference>
<dbReference type="PANTHER" id="PTHR43827:SF3">
    <property type="entry name" value="NADP-DEPENDENT OXIDOREDUCTASE DOMAIN-CONTAINING PROTEIN"/>
    <property type="match status" value="1"/>
</dbReference>
<accession>A0A0D1A515</accession>
<dbReference type="PRINTS" id="PR00069">
    <property type="entry name" value="ALDKETRDTASE"/>
</dbReference>
<keyword evidence="2" id="KW-0521">NADP</keyword>
<dbReference type="InterPro" id="IPR018170">
    <property type="entry name" value="Aldo/ket_reductase_CS"/>
</dbReference>
<reference evidence="8 9" key="1">
    <citation type="submission" date="2013-08" db="EMBL/GenBank/DDBJ databases">
        <title>Lactobacillus wasatchii sp. WDC04, a late gas producing bacteria isolated from aged chedder cheese.</title>
        <authorList>
            <person name="Oberg C.J."/>
            <person name="Culumber M."/>
            <person name="McMahon D.J."/>
            <person name="Broadbent J.R."/>
            <person name="Oberg T.S."/>
            <person name="Ortaki F."/>
        </authorList>
    </citation>
    <scope>NUCLEOTIDE SEQUENCE [LARGE SCALE GENOMIC DNA]</scope>
    <source>
        <strain evidence="8 9">WDC04</strain>
    </source>
</reference>
<dbReference type="OrthoDB" id="9804790at2"/>
<dbReference type="InterPro" id="IPR036812">
    <property type="entry name" value="NAD(P)_OxRdtase_dom_sf"/>
</dbReference>
<sequence>MTVFDETYTLNDGNKIPRFALGTWEIDDDKVADAARSALKIGYRHIDTAQAYGNERGVGEGIRTAGIPRDQIFVNSKVAAEIKNYDEAKKSIDETLAKMGLDYLDMMIIHNPQPWLEVNQSSDRHFEGNLETWRAMEDAVKAGKLKSIGVSSFQPEDLDNLIKHSATNPAVNQILSHIASTPLELIQYSQTNDIAVEAFSPIAHGLALQDQEIEKMAAKYDVSVPQLAIRYDWQLSTVVLPKTENPAHMAANAEIDFEISAADMEKLKNVKPLDYGDASVYPVFGGKLSSYDGTPESILLVVLCLRNAVSNIIKQI</sequence>
<evidence type="ECO:0000256" key="2">
    <source>
        <dbReference type="ARBA" id="ARBA00022857"/>
    </source>
</evidence>
<dbReference type="Proteomes" id="UP000032279">
    <property type="component" value="Unassembled WGS sequence"/>
</dbReference>
<proteinExistence type="inferred from homology"/>
<evidence type="ECO:0000256" key="6">
    <source>
        <dbReference type="PIRSR" id="PIRSR000097-3"/>
    </source>
</evidence>
<evidence type="ECO:0000256" key="5">
    <source>
        <dbReference type="PIRSR" id="PIRSR000097-2"/>
    </source>
</evidence>
<comment type="caution">
    <text evidence="8">The sequence shown here is derived from an EMBL/GenBank/DDBJ whole genome shotgun (WGS) entry which is preliminary data.</text>
</comment>
<evidence type="ECO:0000313" key="8">
    <source>
        <dbReference type="EMBL" id="KIS02807.1"/>
    </source>
</evidence>
<feature type="binding site" evidence="5">
    <location>
        <position position="110"/>
    </location>
    <ligand>
        <name>substrate</name>
    </ligand>
</feature>
<protein>
    <submittedName>
        <fullName evidence="8">Oxidoreductase of aldo/keto reductase family, subgroup 1</fullName>
    </submittedName>
</protein>
<dbReference type="PIRSF" id="PIRSF000097">
    <property type="entry name" value="AKR"/>
    <property type="match status" value="1"/>
</dbReference>
<evidence type="ECO:0000259" key="7">
    <source>
        <dbReference type="Pfam" id="PF00248"/>
    </source>
</evidence>
<comment type="similarity">
    <text evidence="1">Belongs to the aldo/keto reductase family.</text>
</comment>
<feature type="domain" description="NADP-dependent oxidoreductase" evidence="7">
    <location>
        <begin position="21"/>
        <end position="270"/>
    </location>
</feature>
<dbReference type="CDD" id="cd19071">
    <property type="entry name" value="AKR_AKR1-5-like"/>
    <property type="match status" value="1"/>
</dbReference>
<keyword evidence="3" id="KW-0560">Oxidoreductase</keyword>
<dbReference type="FunFam" id="3.20.20.100:FF:000002">
    <property type="entry name" value="2,5-diketo-D-gluconic acid reductase A"/>
    <property type="match status" value="1"/>
</dbReference>
<dbReference type="InterPro" id="IPR020471">
    <property type="entry name" value="AKR"/>
</dbReference>
<dbReference type="RefSeq" id="WP_082040961.1">
    <property type="nucleotide sequence ID" value="NZ_AWTT01000046.1"/>
</dbReference>
<feature type="site" description="Lowers pKa of active site Tyr" evidence="6">
    <location>
        <position position="77"/>
    </location>
</feature>
<dbReference type="Gene3D" id="3.20.20.100">
    <property type="entry name" value="NADP-dependent oxidoreductase domain"/>
    <property type="match status" value="1"/>
</dbReference>
<dbReference type="PATRIC" id="fig|1335616.4.peg.1608"/>
<evidence type="ECO:0000256" key="3">
    <source>
        <dbReference type="ARBA" id="ARBA00023002"/>
    </source>
</evidence>
<feature type="active site" description="Proton donor" evidence="4">
    <location>
        <position position="52"/>
    </location>
</feature>
<evidence type="ECO:0000256" key="4">
    <source>
        <dbReference type="PIRSR" id="PIRSR000097-1"/>
    </source>
</evidence>
<dbReference type="PROSITE" id="PS00798">
    <property type="entry name" value="ALDOKETO_REDUCTASE_1"/>
    <property type="match status" value="1"/>
</dbReference>